<evidence type="ECO:0000256" key="7">
    <source>
        <dbReference type="ARBA" id="ARBA00022840"/>
    </source>
</evidence>
<comment type="caution">
    <text evidence="12">The sequence shown here is derived from an EMBL/GenBank/DDBJ whole genome shotgun (WGS) entry which is preliminary data.</text>
</comment>
<comment type="pathway">
    <text evidence="2 10">Cofactor biosynthesis; NAD(+) biosynthesis; deamido-NAD(+) from nicotinate D-ribonucleotide: step 1/1.</text>
</comment>
<dbReference type="AlphaFoldDB" id="A0A933W2P9"/>
<comment type="function">
    <text evidence="1 10">Catalyzes the reversible adenylation of nicotinate mononucleotide (NaMN) to nicotinic acid adenine dinucleotide (NaAD).</text>
</comment>
<evidence type="ECO:0000256" key="3">
    <source>
        <dbReference type="ARBA" id="ARBA00022642"/>
    </source>
</evidence>
<evidence type="ECO:0000256" key="6">
    <source>
        <dbReference type="ARBA" id="ARBA00022741"/>
    </source>
</evidence>
<dbReference type="NCBIfam" id="NF000840">
    <property type="entry name" value="PRK00071.1-3"/>
    <property type="match status" value="1"/>
</dbReference>
<comment type="catalytic activity">
    <reaction evidence="9 10">
        <text>nicotinate beta-D-ribonucleotide + ATP + H(+) = deamido-NAD(+) + diphosphate</text>
        <dbReference type="Rhea" id="RHEA:22860"/>
        <dbReference type="ChEBI" id="CHEBI:15378"/>
        <dbReference type="ChEBI" id="CHEBI:30616"/>
        <dbReference type="ChEBI" id="CHEBI:33019"/>
        <dbReference type="ChEBI" id="CHEBI:57502"/>
        <dbReference type="ChEBI" id="CHEBI:58437"/>
        <dbReference type="EC" id="2.7.7.18"/>
    </reaction>
</comment>
<keyword evidence="8 10" id="KW-0520">NAD</keyword>
<dbReference type="SUPFAM" id="SSF52374">
    <property type="entry name" value="Nucleotidylyl transferase"/>
    <property type="match status" value="1"/>
</dbReference>
<dbReference type="EC" id="2.7.7.18" evidence="10"/>
<evidence type="ECO:0000256" key="8">
    <source>
        <dbReference type="ARBA" id="ARBA00023027"/>
    </source>
</evidence>
<dbReference type="CDD" id="cd02165">
    <property type="entry name" value="NMNAT"/>
    <property type="match status" value="1"/>
</dbReference>
<sequence length="204" mass="22288">MKRQATAPRRLGIFGGTFDPPHTGHLALAECAREQLGLDRVLFVPAARPPHKRGAKRSSAAHRVAMTRAAVRGNPAFAVSTIETRRRGPSWTVDTVRALAAEHAGEELWLLMGADSYAAFGTWREPAEIARHARLAVALRPGTRAPKRPRGVARDRVTFLENPELEISSSAVRERARAGRSVRYLVPDAVARHIARHGLYGSAS</sequence>
<keyword evidence="4 10" id="KW-0808">Transferase</keyword>
<dbReference type="GO" id="GO:0009435">
    <property type="term" value="P:NAD+ biosynthetic process"/>
    <property type="evidence" value="ECO:0007669"/>
    <property type="project" value="UniProtKB-UniRule"/>
</dbReference>
<dbReference type="HAMAP" id="MF_00244">
    <property type="entry name" value="NaMN_adenylyltr"/>
    <property type="match status" value="1"/>
</dbReference>
<proteinExistence type="inferred from homology"/>
<evidence type="ECO:0000313" key="13">
    <source>
        <dbReference type="Proteomes" id="UP000696931"/>
    </source>
</evidence>
<evidence type="ECO:0000256" key="1">
    <source>
        <dbReference type="ARBA" id="ARBA00002324"/>
    </source>
</evidence>
<evidence type="ECO:0000256" key="9">
    <source>
        <dbReference type="ARBA" id="ARBA00048721"/>
    </source>
</evidence>
<keyword evidence="6 10" id="KW-0547">Nucleotide-binding</keyword>
<name>A0A933W2P9_UNCEI</name>
<keyword evidence="7 10" id="KW-0067">ATP-binding</keyword>
<evidence type="ECO:0000256" key="4">
    <source>
        <dbReference type="ARBA" id="ARBA00022679"/>
    </source>
</evidence>
<evidence type="ECO:0000259" key="11">
    <source>
        <dbReference type="Pfam" id="PF01467"/>
    </source>
</evidence>
<dbReference type="InterPro" id="IPR014729">
    <property type="entry name" value="Rossmann-like_a/b/a_fold"/>
</dbReference>
<protein>
    <recommendedName>
        <fullName evidence="10">Probable nicotinate-nucleotide adenylyltransferase</fullName>
        <ecNumber evidence="10">2.7.7.18</ecNumber>
    </recommendedName>
    <alternativeName>
        <fullName evidence="10">Deamido-NAD(+) diphosphorylase</fullName>
    </alternativeName>
    <alternativeName>
        <fullName evidence="10">Deamido-NAD(+) pyrophosphorylase</fullName>
    </alternativeName>
    <alternativeName>
        <fullName evidence="10">Nicotinate mononucleotide adenylyltransferase</fullName>
        <shortName evidence="10">NaMN adenylyltransferase</shortName>
    </alternativeName>
</protein>
<keyword evidence="3 10" id="KW-0662">Pyridine nucleotide biosynthesis</keyword>
<evidence type="ECO:0000256" key="2">
    <source>
        <dbReference type="ARBA" id="ARBA00005019"/>
    </source>
</evidence>
<comment type="similarity">
    <text evidence="10">Belongs to the NadD family.</text>
</comment>
<reference evidence="12" key="1">
    <citation type="submission" date="2020-07" db="EMBL/GenBank/DDBJ databases">
        <title>Huge and variable diversity of episymbiotic CPR bacteria and DPANN archaea in groundwater ecosystems.</title>
        <authorList>
            <person name="He C.Y."/>
            <person name="Keren R."/>
            <person name="Whittaker M."/>
            <person name="Farag I.F."/>
            <person name="Doudna J."/>
            <person name="Cate J.H.D."/>
            <person name="Banfield J.F."/>
        </authorList>
    </citation>
    <scope>NUCLEOTIDE SEQUENCE</scope>
    <source>
        <strain evidence="12">NC_groundwater_1813_Pr3_B-0.1um_71_17</strain>
    </source>
</reference>
<feature type="domain" description="Cytidyltransferase-like" evidence="11">
    <location>
        <begin position="13"/>
        <end position="175"/>
    </location>
</feature>
<dbReference type="GO" id="GO:0004515">
    <property type="term" value="F:nicotinate-nucleotide adenylyltransferase activity"/>
    <property type="evidence" value="ECO:0007669"/>
    <property type="project" value="UniProtKB-UniRule"/>
</dbReference>
<dbReference type="EMBL" id="JACRIW010000041">
    <property type="protein sequence ID" value="MBI5169093.1"/>
    <property type="molecule type" value="Genomic_DNA"/>
</dbReference>
<dbReference type="Gene3D" id="3.40.50.620">
    <property type="entry name" value="HUPs"/>
    <property type="match status" value="1"/>
</dbReference>
<dbReference type="PANTHER" id="PTHR39321">
    <property type="entry name" value="NICOTINATE-NUCLEOTIDE ADENYLYLTRANSFERASE-RELATED"/>
    <property type="match status" value="1"/>
</dbReference>
<dbReference type="GO" id="GO:0005524">
    <property type="term" value="F:ATP binding"/>
    <property type="evidence" value="ECO:0007669"/>
    <property type="project" value="UniProtKB-KW"/>
</dbReference>
<dbReference type="InterPro" id="IPR005248">
    <property type="entry name" value="NadD/NMNAT"/>
</dbReference>
<evidence type="ECO:0000313" key="12">
    <source>
        <dbReference type="EMBL" id="MBI5169093.1"/>
    </source>
</evidence>
<evidence type="ECO:0000256" key="10">
    <source>
        <dbReference type="HAMAP-Rule" id="MF_00244"/>
    </source>
</evidence>
<dbReference type="NCBIfam" id="TIGR00482">
    <property type="entry name" value="nicotinate (nicotinamide) nucleotide adenylyltransferase"/>
    <property type="match status" value="1"/>
</dbReference>
<dbReference type="Proteomes" id="UP000696931">
    <property type="component" value="Unassembled WGS sequence"/>
</dbReference>
<dbReference type="Pfam" id="PF01467">
    <property type="entry name" value="CTP_transf_like"/>
    <property type="match status" value="1"/>
</dbReference>
<evidence type="ECO:0000256" key="5">
    <source>
        <dbReference type="ARBA" id="ARBA00022695"/>
    </source>
</evidence>
<keyword evidence="5 10" id="KW-0548">Nucleotidyltransferase</keyword>
<dbReference type="NCBIfam" id="TIGR00125">
    <property type="entry name" value="cyt_tran_rel"/>
    <property type="match status" value="1"/>
</dbReference>
<dbReference type="PANTHER" id="PTHR39321:SF3">
    <property type="entry name" value="PHOSPHOPANTETHEINE ADENYLYLTRANSFERASE"/>
    <property type="match status" value="1"/>
</dbReference>
<organism evidence="12 13">
    <name type="scientific">Eiseniibacteriota bacterium</name>
    <dbReference type="NCBI Taxonomy" id="2212470"/>
    <lineage>
        <taxon>Bacteria</taxon>
        <taxon>Candidatus Eiseniibacteriota</taxon>
    </lineage>
</organism>
<accession>A0A933W2P9</accession>
<dbReference type="InterPro" id="IPR004821">
    <property type="entry name" value="Cyt_trans-like"/>
</dbReference>
<gene>
    <name evidence="10" type="primary">nadD</name>
    <name evidence="12" type="ORF">HZA61_06370</name>
</gene>